<keyword evidence="10" id="KW-1185">Reference proteome</keyword>
<dbReference type="PROSITE" id="PS51625">
    <property type="entry name" value="SAM_MT_TRMB"/>
    <property type="match status" value="1"/>
</dbReference>
<dbReference type="AlphaFoldDB" id="B0MVB8"/>
<dbReference type="PANTHER" id="PTHR23417:SF14">
    <property type="entry name" value="PENTACOTRIPEPTIDE-REPEAT REGION OF PRORP DOMAIN-CONTAINING PROTEIN"/>
    <property type="match status" value="1"/>
</dbReference>
<feature type="region of interest" description="Disordered" evidence="8">
    <location>
        <begin position="225"/>
        <end position="262"/>
    </location>
</feature>
<dbReference type="InterPro" id="IPR055361">
    <property type="entry name" value="tRNA_methyltr_TrmB_bact"/>
</dbReference>
<dbReference type="Pfam" id="PF02390">
    <property type="entry name" value="Methyltransf_4"/>
    <property type="match status" value="1"/>
</dbReference>
<reference evidence="9" key="2">
    <citation type="submission" date="2013-09" db="EMBL/GenBank/DDBJ databases">
        <title>Draft genome sequence of Alistipes putredinis (DSM 17216).</title>
        <authorList>
            <person name="Sudarsanam P."/>
            <person name="Ley R."/>
            <person name="Guruge J."/>
            <person name="Turnbaugh P.J."/>
            <person name="Mahowald M."/>
            <person name="Liep D."/>
            <person name="Gordon J."/>
        </authorList>
    </citation>
    <scope>NUCLEOTIDE SEQUENCE</scope>
    <source>
        <strain evidence="9">DSM 17216</strain>
    </source>
</reference>
<feature type="binding site" evidence="7">
    <location>
        <position position="125"/>
    </location>
    <ligand>
        <name>S-adenosyl-L-methionine</name>
        <dbReference type="ChEBI" id="CHEBI:59789"/>
    </ligand>
</feature>
<organism evidence="9 10">
    <name type="scientific">Alistipes putredinis DSM 17216</name>
    <dbReference type="NCBI Taxonomy" id="445970"/>
    <lineage>
        <taxon>Bacteria</taxon>
        <taxon>Pseudomonadati</taxon>
        <taxon>Bacteroidota</taxon>
        <taxon>Bacteroidia</taxon>
        <taxon>Bacteroidales</taxon>
        <taxon>Rikenellaceae</taxon>
        <taxon>Alistipes</taxon>
    </lineage>
</organism>
<keyword evidence="3 7" id="KW-0489">Methyltransferase</keyword>
<evidence type="ECO:0000256" key="3">
    <source>
        <dbReference type="ARBA" id="ARBA00022603"/>
    </source>
</evidence>
<dbReference type="GO" id="GO:0043527">
    <property type="term" value="C:tRNA methyltransferase complex"/>
    <property type="evidence" value="ECO:0007669"/>
    <property type="project" value="TreeGrafter"/>
</dbReference>
<comment type="catalytic activity">
    <reaction evidence="1 7">
        <text>guanosine(46) in tRNA + S-adenosyl-L-methionine = N(7)-methylguanosine(46) in tRNA + S-adenosyl-L-homocysteine</text>
        <dbReference type="Rhea" id="RHEA:42708"/>
        <dbReference type="Rhea" id="RHEA-COMP:10188"/>
        <dbReference type="Rhea" id="RHEA-COMP:10189"/>
        <dbReference type="ChEBI" id="CHEBI:57856"/>
        <dbReference type="ChEBI" id="CHEBI:59789"/>
        <dbReference type="ChEBI" id="CHEBI:74269"/>
        <dbReference type="ChEBI" id="CHEBI:74480"/>
        <dbReference type="EC" id="2.1.1.33"/>
    </reaction>
</comment>
<evidence type="ECO:0000256" key="7">
    <source>
        <dbReference type="HAMAP-Rule" id="MF_01057"/>
    </source>
</evidence>
<dbReference type="InterPro" id="IPR003358">
    <property type="entry name" value="tRNA_(Gua-N-7)_MeTrfase_Trmb"/>
</dbReference>
<comment type="pathway">
    <text evidence="7">tRNA modification; N(7)-methylguanine-tRNA biosynthesis.</text>
</comment>
<dbReference type="Gene3D" id="3.40.50.150">
    <property type="entry name" value="Vaccinia Virus protein VP39"/>
    <property type="match status" value="1"/>
</dbReference>
<dbReference type="GO" id="GO:0008176">
    <property type="term" value="F:tRNA (guanine(46)-N7)-methyltransferase activity"/>
    <property type="evidence" value="ECO:0007669"/>
    <property type="project" value="UniProtKB-UniRule"/>
</dbReference>
<dbReference type="OrthoDB" id="9802090at2"/>
<comment type="function">
    <text evidence="2 7">Catalyzes the formation of N(7)-methylguanine at position 46 (m7G46) in tRNA.</text>
</comment>
<dbReference type="Proteomes" id="UP000005819">
    <property type="component" value="Unassembled WGS sequence"/>
</dbReference>
<feature type="binding site" evidence="7">
    <location>
        <position position="51"/>
    </location>
    <ligand>
        <name>S-adenosyl-L-methionine</name>
        <dbReference type="ChEBI" id="CHEBI:59789"/>
    </ligand>
</feature>
<dbReference type="PANTHER" id="PTHR23417">
    <property type="entry name" value="3-DEOXY-D-MANNO-OCTULOSONIC-ACID TRANSFERASE/TRNA GUANINE-N 7 - -METHYLTRANSFERASE"/>
    <property type="match status" value="1"/>
</dbReference>
<dbReference type="InterPro" id="IPR029063">
    <property type="entry name" value="SAM-dependent_MTases_sf"/>
</dbReference>
<dbReference type="HAMAP" id="MF_01057">
    <property type="entry name" value="tRNA_methyltr_TrmB"/>
    <property type="match status" value="1"/>
</dbReference>
<dbReference type="HOGENOM" id="CLU_050910_2_2_10"/>
<dbReference type="NCBIfam" id="NF001080">
    <property type="entry name" value="PRK00121.2-2"/>
    <property type="match status" value="1"/>
</dbReference>
<evidence type="ECO:0000256" key="2">
    <source>
        <dbReference type="ARBA" id="ARBA00003015"/>
    </source>
</evidence>
<proteinExistence type="inferred from homology"/>
<keyword evidence="4 7" id="KW-0808">Transferase</keyword>
<dbReference type="CDD" id="cd02440">
    <property type="entry name" value="AdoMet_MTases"/>
    <property type="match status" value="1"/>
</dbReference>
<comment type="caution">
    <text evidence="7">Lacks conserved residue(s) required for the propagation of feature annotation.</text>
</comment>
<dbReference type="GeneID" id="73803989"/>
<comment type="caution">
    <text evidence="9">The sequence shown here is derived from an EMBL/GenBank/DDBJ whole genome shotgun (WGS) entry which is preliminary data.</text>
</comment>
<accession>B0MVB8</accession>
<evidence type="ECO:0000313" key="10">
    <source>
        <dbReference type="Proteomes" id="UP000005819"/>
    </source>
</evidence>
<evidence type="ECO:0000256" key="6">
    <source>
        <dbReference type="ARBA" id="ARBA00022694"/>
    </source>
</evidence>
<dbReference type="EC" id="2.1.1.33" evidence="7"/>
<keyword evidence="6 7" id="KW-0819">tRNA processing</keyword>
<evidence type="ECO:0000256" key="5">
    <source>
        <dbReference type="ARBA" id="ARBA00022691"/>
    </source>
</evidence>
<feature type="compositionally biased region" description="Acidic residues" evidence="8">
    <location>
        <begin position="232"/>
        <end position="242"/>
    </location>
</feature>
<reference evidence="9" key="1">
    <citation type="submission" date="2007-10" db="EMBL/GenBank/DDBJ databases">
        <authorList>
            <person name="Fulton L."/>
            <person name="Clifton S."/>
            <person name="Fulton B."/>
            <person name="Xu J."/>
            <person name="Minx P."/>
            <person name="Pepin K.H."/>
            <person name="Johnson M."/>
            <person name="Thiruvilangam P."/>
            <person name="Bhonagiri V."/>
            <person name="Nash W.E."/>
            <person name="Mardis E.R."/>
            <person name="Wilson R.K."/>
        </authorList>
    </citation>
    <scope>NUCLEOTIDE SEQUENCE [LARGE SCALE GENOMIC DNA]</scope>
    <source>
        <strain evidence="9">DSM 17216</strain>
    </source>
</reference>
<feature type="binding site" evidence="7">
    <location>
        <position position="129"/>
    </location>
    <ligand>
        <name>substrate</name>
    </ligand>
</feature>
<feature type="binding site" evidence="7">
    <location>
        <position position="76"/>
    </location>
    <ligand>
        <name>S-adenosyl-L-methionine</name>
        <dbReference type="ChEBI" id="CHEBI:59789"/>
    </ligand>
</feature>
<dbReference type="EMBL" id="ABFK02000017">
    <property type="protein sequence ID" value="EDS04003.1"/>
    <property type="molecule type" value="Genomic_DNA"/>
</dbReference>
<evidence type="ECO:0000256" key="1">
    <source>
        <dbReference type="ARBA" id="ARBA00000142"/>
    </source>
</evidence>
<gene>
    <name evidence="7" type="primary">trmB</name>
    <name evidence="9" type="ORF">ALIPUT_01065</name>
</gene>
<dbReference type="UniPathway" id="UPA00989"/>
<dbReference type="SUPFAM" id="SSF53335">
    <property type="entry name" value="S-adenosyl-L-methionine-dependent methyltransferases"/>
    <property type="match status" value="1"/>
</dbReference>
<name>B0MVB8_9BACT</name>
<feature type="compositionally biased region" description="Basic and acidic residues" evidence="8">
    <location>
        <begin position="243"/>
        <end position="255"/>
    </location>
</feature>
<feature type="binding site" evidence="7">
    <location>
        <begin position="201"/>
        <end position="204"/>
    </location>
    <ligand>
        <name>substrate</name>
    </ligand>
</feature>
<dbReference type="eggNOG" id="COG0220">
    <property type="taxonomic scope" value="Bacteria"/>
</dbReference>
<evidence type="ECO:0000313" key="9">
    <source>
        <dbReference type="EMBL" id="EDS04003.1"/>
    </source>
</evidence>
<keyword evidence="5 7" id="KW-0949">S-adenosyl-L-methionine</keyword>
<dbReference type="RefSeq" id="WP_004329877.1">
    <property type="nucleotide sequence ID" value="NZ_DS499580.1"/>
</dbReference>
<feature type="binding site" evidence="7">
    <location>
        <position position="161"/>
    </location>
    <ligand>
        <name>substrate</name>
    </ligand>
</feature>
<evidence type="ECO:0000256" key="4">
    <source>
        <dbReference type="ARBA" id="ARBA00022679"/>
    </source>
</evidence>
<evidence type="ECO:0000256" key="8">
    <source>
        <dbReference type="SAM" id="MobiDB-lite"/>
    </source>
</evidence>
<protein>
    <recommendedName>
        <fullName evidence="7">tRNA (guanine-N(7)-)-methyltransferase</fullName>
        <ecNumber evidence="7">2.1.1.33</ecNumber>
    </recommendedName>
    <alternativeName>
        <fullName evidence="7">tRNA (guanine(46)-N(7))-methyltransferase</fullName>
    </alternativeName>
    <alternativeName>
        <fullName evidence="7">tRNA(m7G46)-methyltransferase</fullName>
    </alternativeName>
</protein>
<sequence length="262" mass="30381">MGKDKLRRFAENLTFECFVQPAFEEAFRRDHPLKGHWHSDFFHNDRPIVLELGCGKGEYTVALAERDPNRNFIGIDIKGARMWRGAKTATERQMRNVGFLRTRIEMIASFFAEGEVDEIWITFPDPQLKSRRAKKRLTSPLFLGQYAQMQVPGGRINLKTDSQHLYAYTQAVIERFGLPCDVANNDIYGSGFADEILSVKTAYEQMFLERKLPITYTRFSLGERRDFPPFDWEGDDTDEKDNEEARKNDISDRTSRSSYANP</sequence>
<comment type="similarity">
    <text evidence="7">Belongs to the class I-like SAM-binding methyltransferase superfamily. TrmB family.</text>
</comment>